<dbReference type="SUPFAM" id="SSF51366">
    <property type="entry name" value="Ribulose-phoshate binding barrel"/>
    <property type="match status" value="1"/>
</dbReference>
<evidence type="ECO:0000256" key="1">
    <source>
        <dbReference type="ARBA" id="ARBA00001164"/>
    </source>
</evidence>
<evidence type="ECO:0000313" key="13">
    <source>
        <dbReference type="Proteomes" id="UP001549366"/>
    </source>
</evidence>
<keyword evidence="8 9" id="KW-0413">Isomerase</keyword>
<organism evidence="12 13">
    <name type="scientific">Endozoicomonas lisbonensis</name>
    <dbReference type="NCBI Taxonomy" id="3120522"/>
    <lineage>
        <taxon>Bacteria</taxon>
        <taxon>Pseudomonadati</taxon>
        <taxon>Pseudomonadota</taxon>
        <taxon>Gammaproteobacteria</taxon>
        <taxon>Oceanospirillales</taxon>
        <taxon>Endozoicomonadaceae</taxon>
        <taxon>Endozoicomonas</taxon>
    </lineage>
</organism>
<dbReference type="InterPro" id="IPR001240">
    <property type="entry name" value="PRAI_dom"/>
</dbReference>
<evidence type="ECO:0000256" key="5">
    <source>
        <dbReference type="ARBA" id="ARBA00022605"/>
    </source>
</evidence>
<comment type="similarity">
    <text evidence="9">Belongs to the TrpF family.</text>
</comment>
<evidence type="ECO:0000313" key="12">
    <source>
        <dbReference type="EMBL" id="MET4758986.1"/>
    </source>
</evidence>
<proteinExistence type="inferred from homology"/>
<evidence type="ECO:0000256" key="9">
    <source>
        <dbReference type="HAMAP-Rule" id="MF_00135"/>
    </source>
</evidence>
<accession>A0ABV2SNY2</accession>
<evidence type="ECO:0000256" key="2">
    <source>
        <dbReference type="ARBA" id="ARBA00004664"/>
    </source>
</evidence>
<dbReference type="Gene3D" id="3.20.20.70">
    <property type="entry name" value="Aldolase class I"/>
    <property type="match status" value="1"/>
</dbReference>
<evidence type="ECO:0000256" key="8">
    <source>
        <dbReference type="ARBA" id="ARBA00023235"/>
    </source>
</evidence>
<keyword evidence="6 9" id="KW-0822">Tryptophan biosynthesis</keyword>
<feature type="region of interest" description="Disordered" evidence="10">
    <location>
        <begin position="1"/>
        <end position="20"/>
    </location>
</feature>
<dbReference type="NCBIfam" id="NF002298">
    <property type="entry name" value="PRK01222.1-4"/>
    <property type="match status" value="1"/>
</dbReference>
<evidence type="ECO:0000256" key="3">
    <source>
        <dbReference type="ARBA" id="ARBA00012572"/>
    </source>
</evidence>
<keyword evidence="7 9" id="KW-0057">Aromatic amino acid biosynthesis</keyword>
<comment type="caution">
    <text evidence="12">The sequence shown here is derived from an EMBL/GenBank/DDBJ whole genome shotgun (WGS) entry which is preliminary data.</text>
</comment>
<dbReference type="PANTHER" id="PTHR42894">
    <property type="entry name" value="N-(5'-PHOSPHORIBOSYL)ANTHRANILATE ISOMERASE"/>
    <property type="match status" value="1"/>
</dbReference>
<dbReference type="CDD" id="cd00405">
    <property type="entry name" value="PRAI"/>
    <property type="match status" value="1"/>
</dbReference>
<evidence type="ECO:0000256" key="10">
    <source>
        <dbReference type="SAM" id="MobiDB-lite"/>
    </source>
</evidence>
<evidence type="ECO:0000256" key="4">
    <source>
        <dbReference type="ARBA" id="ARBA00022272"/>
    </source>
</evidence>
<keyword evidence="5 9" id="KW-0028">Amino-acid biosynthesis</keyword>
<reference evidence="12 13" key="1">
    <citation type="submission" date="2024-06" db="EMBL/GenBank/DDBJ databases">
        <title>Genomic Encyclopedia of Type Strains, Phase V (KMG-V): Genome sequencing to study the core and pangenomes of soil and plant-associated prokaryotes.</title>
        <authorList>
            <person name="Whitman W."/>
        </authorList>
    </citation>
    <scope>NUCLEOTIDE SEQUENCE [LARGE SCALE GENOMIC DNA]</scope>
    <source>
        <strain evidence="12 13">NE40</strain>
    </source>
</reference>
<evidence type="ECO:0000256" key="7">
    <source>
        <dbReference type="ARBA" id="ARBA00023141"/>
    </source>
</evidence>
<dbReference type="HAMAP" id="MF_00135">
    <property type="entry name" value="PRAI"/>
    <property type="match status" value="1"/>
</dbReference>
<dbReference type="PANTHER" id="PTHR42894:SF1">
    <property type="entry name" value="N-(5'-PHOSPHORIBOSYL)ANTHRANILATE ISOMERASE"/>
    <property type="match status" value="1"/>
</dbReference>
<dbReference type="InterPro" id="IPR011060">
    <property type="entry name" value="RibuloseP-bd_barrel"/>
</dbReference>
<gene>
    <name evidence="9" type="primary">trpF</name>
    <name evidence="12" type="ORF">V5J35_004178</name>
</gene>
<protein>
    <recommendedName>
        <fullName evidence="4 9">N-(5'-phosphoribosyl)anthranilate isomerase</fullName>
        <shortName evidence="9">PRAI</shortName>
        <ecNumber evidence="3 9">5.3.1.24</ecNumber>
    </recommendedName>
</protein>
<comment type="pathway">
    <text evidence="2 9">Amino-acid biosynthesis; L-tryptophan biosynthesis; L-tryptophan from chorismate: step 3/5.</text>
</comment>
<evidence type="ECO:0000259" key="11">
    <source>
        <dbReference type="Pfam" id="PF00697"/>
    </source>
</evidence>
<evidence type="ECO:0000256" key="6">
    <source>
        <dbReference type="ARBA" id="ARBA00022822"/>
    </source>
</evidence>
<feature type="domain" description="N-(5'phosphoribosyl) anthranilate isomerase (PRAI)" evidence="11">
    <location>
        <begin position="36"/>
        <end position="228"/>
    </location>
</feature>
<comment type="catalytic activity">
    <reaction evidence="1 9">
        <text>N-(5-phospho-beta-D-ribosyl)anthranilate = 1-(2-carboxyphenylamino)-1-deoxy-D-ribulose 5-phosphate</text>
        <dbReference type="Rhea" id="RHEA:21540"/>
        <dbReference type="ChEBI" id="CHEBI:18277"/>
        <dbReference type="ChEBI" id="CHEBI:58613"/>
        <dbReference type="EC" id="5.3.1.24"/>
    </reaction>
</comment>
<name>A0ABV2SNY2_9GAMM</name>
<dbReference type="InterPro" id="IPR013785">
    <property type="entry name" value="Aldolase_TIM"/>
</dbReference>
<dbReference type="Proteomes" id="UP001549366">
    <property type="component" value="Unassembled WGS sequence"/>
</dbReference>
<dbReference type="RefSeq" id="WP_354009022.1">
    <property type="nucleotide sequence ID" value="NZ_JBEWTA010000001.1"/>
</dbReference>
<dbReference type="NCBIfam" id="NF002299">
    <property type="entry name" value="PRK01222.1-6"/>
    <property type="match status" value="1"/>
</dbReference>
<dbReference type="EMBL" id="JBEWTB010000002">
    <property type="protein sequence ID" value="MET4758986.1"/>
    <property type="molecule type" value="Genomic_DNA"/>
</dbReference>
<dbReference type="GO" id="GO:0004640">
    <property type="term" value="F:phosphoribosylanthranilate isomerase activity"/>
    <property type="evidence" value="ECO:0007669"/>
    <property type="project" value="UniProtKB-EC"/>
</dbReference>
<dbReference type="EC" id="5.3.1.24" evidence="3 9"/>
<dbReference type="Pfam" id="PF00697">
    <property type="entry name" value="PRAI"/>
    <property type="match status" value="1"/>
</dbReference>
<sequence length="248" mass="26940">MSLDTTSLNKQTSLTRQPSLTRQGSLAKKVSKTRIKVCGITSVEDAVAAVDAGADAIGLVFYEKSPRSVSIDQAREIAVCVPPFISVVGLFVDAEDEYIQAVLEQVPLTLLQFHGNEPDDWCQRWNRQYIKALRVRPEMSVKQAVAQYPGASGVLLDAYRKGVPGGTGESFDWTLIPDSLEKPVVLAGGLNATNVAEAIKRVSPFAVDVSSGVELKPGEKNHDAVRAFAWAVVRENDQASGQRKTDER</sequence>
<dbReference type="InterPro" id="IPR044643">
    <property type="entry name" value="TrpF_fam"/>
</dbReference>
<keyword evidence="13" id="KW-1185">Reference proteome</keyword>